<sequence>MNVFVSDVWIIDCTIVSSRSGKSPYMLSSLISIFSSLVSAFDSSVAVPSICTSLVVAGGVSEVSRVSTSSATSSNEVNRNLGGLPLSALTSLDSRCESVNGSLEGVSATMMALSIIHGMDLSSWVAFTSAEWARCPIFRIIA</sequence>
<protein>
    <submittedName>
        <fullName evidence="1">Uncharacterized protein</fullName>
    </submittedName>
</protein>
<keyword evidence="2" id="KW-1185">Reference proteome</keyword>
<evidence type="ECO:0000313" key="2">
    <source>
        <dbReference type="Proteomes" id="UP000824120"/>
    </source>
</evidence>
<dbReference type="Proteomes" id="UP000824120">
    <property type="component" value="Chromosome 1"/>
</dbReference>
<comment type="caution">
    <text evidence="1">The sequence shown here is derived from an EMBL/GenBank/DDBJ whole genome shotgun (WGS) entry which is preliminary data.</text>
</comment>
<accession>A0A9J6B019</accession>
<dbReference type="AlphaFoldDB" id="A0A9J6B019"/>
<dbReference type="EMBL" id="JACXVP010000001">
    <property type="protein sequence ID" value="KAG5630036.1"/>
    <property type="molecule type" value="Genomic_DNA"/>
</dbReference>
<organism evidence="1 2">
    <name type="scientific">Solanum commersonii</name>
    <name type="common">Commerson's wild potato</name>
    <name type="synonym">Commerson's nightshade</name>
    <dbReference type="NCBI Taxonomy" id="4109"/>
    <lineage>
        <taxon>Eukaryota</taxon>
        <taxon>Viridiplantae</taxon>
        <taxon>Streptophyta</taxon>
        <taxon>Embryophyta</taxon>
        <taxon>Tracheophyta</taxon>
        <taxon>Spermatophyta</taxon>
        <taxon>Magnoliopsida</taxon>
        <taxon>eudicotyledons</taxon>
        <taxon>Gunneridae</taxon>
        <taxon>Pentapetalae</taxon>
        <taxon>asterids</taxon>
        <taxon>lamiids</taxon>
        <taxon>Solanales</taxon>
        <taxon>Solanaceae</taxon>
        <taxon>Solanoideae</taxon>
        <taxon>Solaneae</taxon>
        <taxon>Solanum</taxon>
    </lineage>
</organism>
<evidence type="ECO:0000313" key="1">
    <source>
        <dbReference type="EMBL" id="KAG5630036.1"/>
    </source>
</evidence>
<gene>
    <name evidence="1" type="ORF">H5410_001753</name>
</gene>
<proteinExistence type="predicted"/>
<reference evidence="1 2" key="1">
    <citation type="submission" date="2020-09" db="EMBL/GenBank/DDBJ databases">
        <title>De no assembly of potato wild relative species, Solanum commersonii.</title>
        <authorList>
            <person name="Cho K."/>
        </authorList>
    </citation>
    <scope>NUCLEOTIDE SEQUENCE [LARGE SCALE GENOMIC DNA]</scope>
    <source>
        <strain evidence="1">LZ3.2</strain>
        <tissue evidence="1">Leaf</tissue>
    </source>
</reference>
<name>A0A9J6B019_SOLCO</name>